<comment type="subcellular location">
    <subcellularLocation>
        <location evidence="3">Membrane</location>
    </subcellularLocation>
</comment>
<dbReference type="SUPFAM" id="SSF56837">
    <property type="entry name" value="Colicin"/>
    <property type="match status" value="1"/>
</dbReference>
<keyword evidence="11" id="KW-0175">Coiled coil</keyword>
<dbReference type="Gene3D" id="1.10.490.30">
    <property type="entry name" value="Colicin"/>
    <property type="match status" value="1"/>
</dbReference>
<dbReference type="InterPro" id="IPR000293">
    <property type="entry name" value="Channel_colicin_C"/>
</dbReference>
<keyword evidence="9" id="KW-0078">Bacteriocin</keyword>
<feature type="coiled-coil region" evidence="11">
    <location>
        <begin position="291"/>
        <end position="346"/>
    </location>
</feature>
<evidence type="ECO:0000256" key="10">
    <source>
        <dbReference type="ARBA" id="ARBA00023136"/>
    </source>
</evidence>
<reference evidence="14" key="2">
    <citation type="submission" date="2020-02" db="EMBL/GenBank/DDBJ databases">
        <authorList>
            <consortium name="NCBI Pathogen Detection Project"/>
        </authorList>
    </citation>
    <scope>NUCLEOTIDE SEQUENCE</scope>
    <source>
        <strain evidence="14">MA.03-3818</strain>
    </source>
</reference>
<evidence type="ECO:0000256" key="4">
    <source>
        <dbReference type="ARBA" id="ARBA00007595"/>
    </source>
</evidence>
<dbReference type="GO" id="GO:0016020">
    <property type="term" value="C:membrane"/>
    <property type="evidence" value="ECO:0007669"/>
    <property type="project" value="UniProtKB-SubCell"/>
</dbReference>
<dbReference type="EMBL" id="DAAUKO010000015">
    <property type="protein sequence ID" value="HAF1615709.1"/>
    <property type="molecule type" value="Genomic_DNA"/>
</dbReference>
<comment type="function">
    <text evidence="2">Colicins are polypeptide toxins produced by and active against E.coli and closely related bacteria.</text>
</comment>
<feature type="transmembrane region" description="Helical" evidence="12">
    <location>
        <begin position="476"/>
        <end position="504"/>
    </location>
</feature>
<keyword evidence="10 12" id="KW-0472">Membrane</keyword>
<proteinExistence type="inferred from homology"/>
<evidence type="ECO:0000256" key="6">
    <source>
        <dbReference type="ARBA" id="ARBA00022692"/>
    </source>
</evidence>
<evidence type="ECO:0000256" key="12">
    <source>
        <dbReference type="SAM" id="Phobius"/>
    </source>
</evidence>
<dbReference type="InterPro" id="IPR038283">
    <property type="entry name" value="Channel_colicin_C_sf"/>
</dbReference>
<organism evidence="14">
    <name type="scientific">Salmonella enterica</name>
    <name type="common">Salmonella choleraesuis</name>
    <dbReference type="NCBI Taxonomy" id="28901"/>
    <lineage>
        <taxon>Bacteria</taxon>
        <taxon>Pseudomonadati</taxon>
        <taxon>Pseudomonadota</taxon>
        <taxon>Gammaproteobacteria</taxon>
        <taxon>Enterobacterales</taxon>
        <taxon>Enterobacteriaceae</taxon>
        <taxon>Salmonella</taxon>
    </lineage>
</organism>
<feature type="domain" description="Channel forming colicins" evidence="13">
    <location>
        <begin position="457"/>
        <end position="468"/>
    </location>
</feature>
<comment type="caution">
    <text evidence="14">The sequence shown here is derived from an EMBL/GenBank/DDBJ whole genome shotgun (WGS) entry which is preliminary data.</text>
</comment>
<feature type="coiled-coil region" evidence="11">
    <location>
        <begin position="118"/>
        <end position="218"/>
    </location>
</feature>
<keyword evidence="7 12" id="KW-1133">Transmembrane helix</keyword>
<reference evidence="14" key="1">
    <citation type="journal article" date="2018" name="Genome Biol.">
        <title>SKESA: strategic k-mer extension for scrupulous assemblies.</title>
        <authorList>
            <person name="Souvorov A."/>
            <person name="Agarwala R."/>
            <person name="Lipman D.J."/>
        </authorList>
    </citation>
    <scope>NUCLEOTIDE SEQUENCE</scope>
    <source>
        <strain evidence="14">MA.03-3818</strain>
    </source>
</reference>
<accession>A0A742UFZ5</accession>
<dbReference type="Gene3D" id="1.10.287.620">
    <property type="entry name" value="Helix Hairpins"/>
    <property type="match status" value="1"/>
</dbReference>
<dbReference type="GO" id="GO:0050829">
    <property type="term" value="P:defense response to Gram-negative bacterium"/>
    <property type="evidence" value="ECO:0007669"/>
    <property type="project" value="InterPro"/>
</dbReference>
<dbReference type="PRINTS" id="PR00280">
    <property type="entry name" value="CHANLCOLICIN"/>
</dbReference>
<keyword evidence="6 12" id="KW-0812">Transmembrane</keyword>
<evidence type="ECO:0000256" key="8">
    <source>
        <dbReference type="ARBA" id="ARBA00023022"/>
    </source>
</evidence>
<evidence type="ECO:0000256" key="5">
    <source>
        <dbReference type="ARBA" id="ARBA00022529"/>
    </source>
</evidence>
<evidence type="ECO:0000256" key="7">
    <source>
        <dbReference type="ARBA" id="ARBA00022989"/>
    </source>
</evidence>
<evidence type="ECO:0000256" key="1">
    <source>
        <dbReference type="ARBA" id="ARBA00002178"/>
    </source>
</evidence>
<evidence type="ECO:0000259" key="13">
    <source>
        <dbReference type="PROSITE" id="PS00276"/>
    </source>
</evidence>
<dbReference type="PROSITE" id="PS00276">
    <property type="entry name" value="CHANNEL_COLICIN"/>
    <property type="match status" value="1"/>
</dbReference>
<dbReference type="GO" id="GO:0031640">
    <property type="term" value="P:killing of cells of another organism"/>
    <property type="evidence" value="ECO:0007669"/>
    <property type="project" value="UniProtKB-KW"/>
</dbReference>
<dbReference type="Pfam" id="PF01024">
    <property type="entry name" value="Colicin"/>
    <property type="match status" value="1"/>
</dbReference>
<evidence type="ECO:0000256" key="2">
    <source>
        <dbReference type="ARBA" id="ARBA00003197"/>
    </source>
</evidence>
<dbReference type="AlphaFoldDB" id="A0A742UFZ5"/>
<evidence type="ECO:0000256" key="3">
    <source>
        <dbReference type="ARBA" id="ARBA00004370"/>
    </source>
</evidence>
<keyword evidence="8" id="KW-0044">Antibiotic</keyword>
<evidence type="ECO:0000313" key="14">
    <source>
        <dbReference type="EMBL" id="HAF1615709.1"/>
    </source>
</evidence>
<keyword evidence="5" id="KW-0929">Antimicrobial</keyword>
<comment type="similarity">
    <text evidence="4">Belongs to the channel forming colicin family.</text>
</comment>
<gene>
    <name evidence="14" type="ORF">G9B49_004735</name>
</gene>
<dbReference type="GO" id="GO:0140911">
    <property type="term" value="F:pore-forming activity"/>
    <property type="evidence" value="ECO:0007669"/>
    <property type="project" value="InterPro"/>
</dbReference>
<evidence type="ECO:0000256" key="9">
    <source>
        <dbReference type="ARBA" id="ARBA00023048"/>
    </source>
</evidence>
<name>A0A742UFZ5_SALER</name>
<comment type="function">
    <text evidence="1">This colicin is a channel-forming colicin. This class of transmembrane toxins depolarize the cytoplasmic membrane, leading to dissipation of cellular energy.</text>
</comment>
<evidence type="ECO:0000256" key="11">
    <source>
        <dbReference type="SAM" id="Coils"/>
    </source>
</evidence>
<sequence length="522" mass="57764">MSGSIAYYEDGVPYSADGKVVIVITGKLPEGTGGNLTADLGSAGVSESSAAIHATAKWSTAQLQKTKAEQTVKVKEAAAAQAKAKEKRDALTQYLKDIVNQALSHNSRPPAVTDLAHANNMAMQAEAERLRLAKAEAKAREEAEAAEKAFQLAEQQRLASEREQAETERQLKLAEAEEKRLAALSEEARAVEIAQKNLAATQSELTNVDGEIQNLNNRLNNNIHERDAETSSLSARRNELFQVSEQYKEIDAQVKKLEPRANDPLQSRPFFAAMTRRANVYTVVQEKQGLVTASETRINQFNADISRLQEEIVQANEKRNMIITHIHEAEEQLNIAKINLINSQIKDAVDSVIGFYQTLTEKYGQKYSLLAQELAEKSKGKKIGNVNEALAAFEKYQDVLNKKFSKADRDAIFNALESVKYDDWAKHLDQFAKYLKITGRVSFGYDLVSDVLKVRDTGDWKPLFLTLEKKAVDTGLSYLVVLIFSLIAGTTLGIWGVAIVTGILCSFIDKSMLNDLNEVLGI</sequence>
<protein>
    <submittedName>
        <fullName evidence="14">Colicin-10</fullName>
    </submittedName>
</protein>